<dbReference type="Proteomes" id="UP001201873">
    <property type="component" value="Unassembled WGS sequence"/>
</dbReference>
<comment type="caution">
    <text evidence="4">The sequence shown here is derived from an EMBL/GenBank/DDBJ whole genome shotgun (WGS) entry which is preliminary data.</text>
</comment>
<keyword evidence="4" id="KW-0808">Transferase</keyword>
<feature type="transmembrane region" description="Helical" evidence="2">
    <location>
        <begin position="289"/>
        <end position="308"/>
    </location>
</feature>
<keyword evidence="5" id="KW-1185">Reference proteome</keyword>
<dbReference type="Pfam" id="PF01757">
    <property type="entry name" value="Acyl_transf_3"/>
    <property type="match status" value="1"/>
</dbReference>
<dbReference type="PANTHER" id="PTHR23028">
    <property type="entry name" value="ACETYLTRANSFERASE"/>
    <property type="match status" value="1"/>
</dbReference>
<proteinExistence type="predicted"/>
<feature type="region of interest" description="Disordered" evidence="1">
    <location>
        <begin position="371"/>
        <end position="415"/>
    </location>
</feature>
<evidence type="ECO:0000256" key="1">
    <source>
        <dbReference type="SAM" id="MobiDB-lite"/>
    </source>
</evidence>
<name>A0ABT0JWH8_9ACTN</name>
<accession>A0ABT0JWH8</accession>
<organism evidence="4 5">
    <name type="scientific">Frankia umida</name>
    <dbReference type="NCBI Taxonomy" id="573489"/>
    <lineage>
        <taxon>Bacteria</taxon>
        <taxon>Bacillati</taxon>
        <taxon>Actinomycetota</taxon>
        <taxon>Actinomycetes</taxon>
        <taxon>Frankiales</taxon>
        <taxon>Frankiaceae</taxon>
        <taxon>Frankia</taxon>
    </lineage>
</organism>
<evidence type="ECO:0000313" key="4">
    <source>
        <dbReference type="EMBL" id="MCK9875908.1"/>
    </source>
</evidence>
<feature type="transmembrane region" description="Helical" evidence="2">
    <location>
        <begin position="85"/>
        <end position="106"/>
    </location>
</feature>
<feature type="transmembrane region" description="Helical" evidence="2">
    <location>
        <begin position="259"/>
        <end position="277"/>
    </location>
</feature>
<dbReference type="InterPro" id="IPR002656">
    <property type="entry name" value="Acyl_transf_3_dom"/>
</dbReference>
<dbReference type="GO" id="GO:0016746">
    <property type="term" value="F:acyltransferase activity"/>
    <property type="evidence" value="ECO:0007669"/>
    <property type="project" value="UniProtKB-KW"/>
</dbReference>
<feature type="domain" description="Acyltransferase 3" evidence="3">
    <location>
        <begin position="19"/>
        <end position="347"/>
    </location>
</feature>
<reference evidence="4 5" key="1">
    <citation type="submission" date="2022-04" db="EMBL/GenBank/DDBJ databases">
        <title>Genome diversity in the genus Frankia.</title>
        <authorList>
            <person name="Carlos-Shanley C."/>
            <person name="Hahn D."/>
        </authorList>
    </citation>
    <scope>NUCLEOTIDE SEQUENCE [LARGE SCALE GENOMIC DNA]</scope>
    <source>
        <strain evidence="4 5">Ag45/Mut15</strain>
    </source>
</reference>
<dbReference type="InterPro" id="IPR050879">
    <property type="entry name" value="Acyltransferase_3"/>
</dbReference>
<dbReference type="RefSeq" id="WP_248824295.1">
    <property type="nucleotide sequence ID" value="NZ_JALKFT010000007.1"/>
</dbReference>
<feature type="transmembrane region" description="Helical" evidence="2">
    <location>
        <begin position="199"/>
        <end position="222"/>
    </location>
</feature>
<keyword evidence="2" id="KW-1133">Transmembrane helix</keyword>
<dbReference type="PANTHER" id="PTHR23028:SF53">
    <property type="entry name" value="ACYL_TRANSF_3 DOMAIN-CONTAINING PROTEIN"/>
    <property type="match status" value="1"/>
</dbReference>
<keyword evidence="2" id="KW-0472">Membrane</keyword>
<evidence type="ECO:0000256" key="2">
    <source>
        <dbReference type="SAM" id="Phobius"/>
    </source>
</evidence>
<feature type="transmembrane region" description="Helical" evidence="2">
    <location>
        <begin position="328"/>
        <end position="347"/>
    </location>
</feature>
<sequence length="415" mass="43752">MISPQRAGPPSRSRANLPALTGLRGVAATLVFFRHIDAEVADTLPIGPLGDIGYAGVSFFFVLSGFVLTWAAGPTSRARFYWRRFARVYPLYLVAVLLWFAVAWPLGKMGEFGSKPIAVLPSLLLVQAWIPTQSIYFGWGGAVLWSLSCEAFFYLAFPLLYPRLAARSQAGRMRLALVVLLPTAAISCLAGVVDPRLDLAVYVNPAVRIGEFVLGIVLALLARDGVRGTAGQRRTLAVLATAWLAVPVALGFSHGDRQGLIDTLALPSFAVAIFLVGTREADGGRVAGASARPLVYFGVISYAFYLVHPVALTAGGELGWFEATTAPGMALGVLAGFLLAFGCAAVLHHGVEQPAQRYLLRAFRAPAVRPATAGPGRAAVPGQSAGPGSTADPGWPGVGHRAAPRGGSWPSADLR</sequence>
<feature type="transmembrane region" description="Helical" evidence="2">
    <location>
        <begin position="234"/>
        <end position="253"/>
    </location>
</feature>
<evidence type="ECO:0000313" key="5">
    <source>
        <dbReference type="Proteomes" id="UP001201873"/>
    </source>
</evidence>
<dbReference type="EMBL" id="JALKFT010000007">
    <property type="protein sequence ID" value="MCK9875908.1"/>
    <property type="molecule type" value="Genomic_DNA"/>
</dbReference>
<feature type="transmembrane region" description="Helical" evidence="2">
    <location>
        <begin position="52"/>
        <end position="73"/>
    </location>
</feature>
<feature type="transmembrane region" description="Helical" evidence="2">
    <location>
        <begin position="136"/>
        <end position="161"/>
    </location>
</feature>
<evidence type="ECO:0000259" key="3">
    <source>
        <dbReference type="Pfam" id="PF01757"/>
    </source>
</evidence>
<keyword evidence="4" id="KW-0012">Acyltransferase</keyword>
<protein>
    <submittedName>
        <fullName evidence="4">Acyltransferase</fullName>
    </submittedName>
</protein>
<feature type="transmembrane region" description="Helical" evidence="2">
    <location>
        <begin position="173"/>
        <end position="193"/>
    </location>
</feature>
<gene>
    <name evidence="4" type="ORF">MXD59_08995</name>
</gene>
<keyword evidence="2" id="KW-0812">Transmembrane</keyword>